<keyword evidence="2" id="KW-1185">Reference proteome</keyword>
<name>A0ABX1VHQ0_9PLAN</name>
<proteinExistence type="predicted"/>
<gene>
    <name evidence="1" type="ORF">LzC2_37360</name>
</gene>
<evidence type="ECO:0000313" key="2">
    <source>
        <dbReference type="Proteomes" id="UP000609651"/>
    </source>
</evidence>
<comment type="caution">
    <text evidence="1">The sequence shown here is derived from an EMBL/GenBank/DDBJ whole genome shotgun (WGS) entry which is preliminary data.</text>
</comment>
<evidence type="ECO:0000313" key="1">
    <source>
        <dbReference type="EMBL" id="NNJ27629.1"/>
    </source>
</evidence>
<organism evidence="1 2">
    <name type="scientific">Alienimonas chondri</name>
    <dbReference type="NCBI Taxonomy" id="2681879"/>
    <lineage>
        <taxon>Bacteria</taxon>
        <taxon>Pseudomonadati</taxon>
        <taxon>Planctomycetota</taxon>
        <taxon>Planctomycetia</taxon>
        <taxon>Planctomycetales</taxon>
        <taxon>Planctomycetaceae</taxon>
        <taxon>Alienimonas</taxon>
    </lineage>
</organism>
<dbReference type="Proteomes" id="UP000609651">
    <property type="component" value="Unassembled WGS sequence"/>
</dbReference>
<protein>
    <submittedName>
        <fullName evidence="1">Uncharacterized protein</fullName>
    </submittedName>
</protein>
<sequence>MPPAVPAPSSPPDLPAGLAYLAGAIGRAGTELAAGTDAEDIDPRPLERALKKRLAGVGDPSAAVAGDLAALETWLRSFDSDDHPGWWAAGALRGLALYGFDPDALGEDPDPGPQPSVFVDAPVGWTAEDAICTRVLTKGKRGAVQALFIASQPGFGDLLRTQWRAGGLTAEPVEFGLVSGERLISELPGPVSHKRVQYELDAPGGSVYVNIARTTGKPFDEAEVEAVLHTLRIIPPREA</sequence>
<reference evidence="1 2" key="1">
    <citation type="journal article" date="2020" name="Syst. Appl. Microbiol.">
        <title>Alienimonas chondri sp. nov., a novel planctomycete isolated from the biofilm of the red alga Chondrus crispus.</title>
        <authorList>
            <person name="Vitorino I."/>
            <person name="Albuquerque L."/>
            <person name="Wiegand S."/>
            <person name="Kallscheuer N."/>
            <person name="da Costa M.S."/>
            <person name="Lobo-da-Cunha A."/>
            <person name="Jogler C."/>
            <person name="Lage O.M."/>
        </authorList>
    </citation>
    <scope>NUCLEOTIDE SEQUENCE [LARGE SCALE GENOMIC DNA]</scope>
    <source>
        <strain evidence="1 2">LzC2</strain>
    </source>
</reference>
<dbReference type="RefSeq" id="WP_171189535.1">
    <property type="nucleotide sequence ID" value="NZ_WTPX01000176.1"/>
</dbReference>
<accession>A0ABX1VHQ0</accession>
<dbReference type="EMBL" id="WTPX01000176">
    <property type="protein sequence ID" value="NNJ27629.1"/>
    <property type="molecule type" value="Genomic_DNA"/>
</dbReference>